<comment type="caution">
    <text evidence="3">The sequence shown here is derived from an EMBL/GenBank/DDBJ whole genome shotgun (WGS) entry which is preliminary data.</text>
</comment>
<reference evidence="3 4" key="1">
    <citation type="submission" date="2020-08" db="EMBL/GenBank/DDBJ databases">
        <title>Sequencing the genomes of 1000 actinobacteria strains.</title>
        <authorList>
            <person name="Klenk H.-P."/>
        </authorList>
    </citation>
    <scope>NUCLEOTIDE SEQUENCE [LARGE SCALE GENOMIC DNA]</scope>
    <source>
        <strain evidence="3 4">DSM 44936</strain>
    </source>
</reference>
<proteinExistence type="predicted"/>
<gene>
    <name evidence="3" type="ORF">BJ992_001165</name>
</gene>
<name>A0A7X0IAP4_9ACTN</name>
<feature type="transmembrane region" description="Helical" evidence="2">
    <location>
        <begin position="47"/>
        <end position="69"/>
    </location>
</feature>
<dbReference type="Proteomes" id="UP000555564">
    <property type="component" value="Unassembled WGS sequence"/>
</dbReference>
<dbReference type="Pfam" id="PF19953">
    <property type="entry name" value="EACC1"/>
    <property type="match status" value="1"/>
</dbReference>
<feature type="compositionally biased region" description="Basic and acidic residues" evidence="1">
    <location>
        <begin position="118"/>
        <end position="135"/>
    </location>
</feature>
<keyword evidence="2" id="KW-0812">Transmembrane</keyword>
<dbReference type="RefSeq" id="WP_184978904.1">
    <property type="nucleotide sequence ID" value="NZ_BAAALO010000025.1"/>
</dbReference>
<dbReference type="InterPro" id="IPR045428">
    <property type="entry name" value="EACC1"/>
</dbReference>
<evidence type="ECO:0000256" key="2">
    <source>
        <dbReference type="SAM" id="Phobius"/>
    </source>
</evidence>
<dbReference type="AlphaFoldDB" id="A0A7X0IAP4"/>
<organism evidence="3 4">
    <name type="scientific">Sphaerisporangium rubeum</name>
    <dbReference type="NCBI Taxonomy" id="321317"/>
    <lineage>
        <taxon>Bacteria</taxon>
        <taxon>Bacillati</taxon>
        <taxon>Actinomycetota</taxon>
        <taxon>Actinomycetes</taxon>
        <taxon>Streptosporangiales</taxon>
        <taxon>Streptosporangiaceae</taxon>
        <taxon>Sphaerisporangium</taxon>
    </lineage>
</organism>
<dbReference type="EMBL" id="JACHIU010000001">
    <property type="protein sequence ID" value="MBB6471734.1"/>
    <property type="molecule type" value="Genomic_DNA"/>
</dbReference>
<evidence type="ECO:0000313" key="4">
    <source>
        <dbReference type="Proteomes" id="UP000555564"/>
    </source>
</evidence>
<evidence type="ECO:0000313" key="3">
    <source>
        <dbReference type="EMBL" id="MBB6471734.1"/>
    </source>
</evidence>
<keyword evidence="2" id="KW-0472">Membrane</keyword>
<protein>
    <submittedName>
        <fullName evidence="3">Uncharacterized protein</fullName>
    </submittedName>
</protein>
<sequence length="135" mass="14673">MDVQIAVSGEESVDALRRWLNKDPDLLKQIRNQGTPPGPGRLGTLEVLVAAVGQGGAATALASALVAWLRRRVGDVEITVRRPDGGEITLTARNVRRLDSAQLTELTRRLEDTMGGDKGTHRTQDRELPEPSERG</sequence>
<evidence type="ECO:0000256" key="1">
    <source>
        <dbReference type="SAM" id="MobiDB-lite"/>
    </source>
</evidence>
<accession>A0A7X0IAP4</accession>
<keyword evidence="2" id="KW-1133">Transmembrane helix</keyword>
<feature type="region of interest" description="Disordered" evidence="1">
    <location>
        <begin position="108"/>
        <end position="135"/>
    </location>
</feature>
<keyword evidence="4" id="KW-1185">Reference proteome</keyword>